<comment type="caution">
    <text evidence="2">The sequence shown here is derived from an EMBL/GenBank/DDBJ whole genome shotgun (WGS) entry which is preliminary data.</text>
</comment>
<sequence length="307" mass="34760">MEINKNCSNGTNGSAAIARWRRRSLIPSSWETSVRLVNVNESAAAGSSLAQAFATDAMSQYLLDGDDMVDYSDEQKWKLHVDYMTYMVAAHCYKGTVTTIGSDYEAVALWLAPGQQMDDWWTSIRSGMWRLNYQLSAEGRRRYYNEMLPVLDQTKLEVMGERDKDSYYLVYIGTKPNAQGRGYAGKLIRDMVAKADAEQRPMYLESSAERNNGYYAKFGFEVKREVVFEGSFEPIKMWIMRGQILGRRAFDLAKCRHGIRGRNCGGRIYCLSAARSEMRCDVSPDAISSLSTLVVRLGSLLRVDVVK</sequence>
<dbReference type="InterPro" id="IPR000182">
    <property type="entry name" value="GNAT_dom"/>
</dbReference>
<dbReference type="InterPro" id="IPR016181">
    <property type="entry name" value="Acyl_CoA_acyltransferase"/>
</dbReference>
<dbReference type="STRING" id="36050.A0A1B8AFS5"/>
<dbReference type="EMBL" id="LYXU01000004">
    <property type="protein sequence ID" value="OBS19337.1"/>
    <property type="molecule type" value="Genomic_DNA"/>
</dbReference>
<feature type="domain" description="N-acetyltransferase" evidence="1">
    <location>
        <begin position="107"/>
        <end position="242"/>
    </location>
</feature>
<proteinExistence type="predicted"/>
<dbReference type="GO" id="GO:0016747">
    <property type="term" value="F:acyltransferase activity, transferring groups other than amino-acyl groups"/>
    <property type="evidence" value="ECO:0007669"/>
    <property type="project" value="InterPro"/>
</dbReference>
<dbReference type="CDD" id="cd04301">
    <property type="entry name" value="NAT_SF"/>
    <property type="match status" value="1"/>
</dbReference>
<dbReference type="Gene3D" id="3.40.630.30">
    <property type="match status" value="1"/>
</dbReference>
<dbReference type="PANTHER" id="PTHR42791">
    <property type="entry name" value="GNAT FAMILY ACETYLTRANSFERASE"/>
    <property type="match status" value="1"/>
</dbReference>
<dbReference type="Pfam" id="PF13508">
    <property type="entry name" value="Acetyltransf_7"/>
    <property type="match status" value="1"/>
</dbReference>
<evidence type="ECO:0000313" key="2">
    <source>
        <dbReference type="EMBL" id="OBS19337.1"/>
    </source>
</evidence>
<name>A0A1B8AFS5_FUSPO</name>
<dbReference type="OMA" id="VMNVMIR"/>
<gene>
    <name evidence="2" type="ORF">FPOA_11062</name>
</gene>
<protein>
    <recommendedName>
        <fullName evidence="1">N-acetyltransferase domain-containing protein</fullName>
    </recommendedName>
</protein>
<reference evidence="2 3" key="1">
    <citation type="submission" date="2016-06" db="EMBL/GenBank/DDBJ databases">
        <title>Living apart together: crosstalk between the core and supernumerary genomes in a fungal plant pathogen.</title>
        <authorList>
            <person name="Vanheule A."/>
            <person name="Audenaert K."/>
            <person name="Warris S."/>
            <person name="Van De Geest H."/>
            <person name="Schijlen E."/>
            <person name="Hofte M."/>
            <person name="De Saeger S."/>
            <person name="Haesaert G."/>
            <person name="Waalwijk C."/>
            <person name="Van Der Lee T."/>
        </authorList>
    </citation>
    <scope>NUCLEOTIDE SEQUENCE [LARGE SCALE GENOMIC DNA]</scope>
    <source>
        <strain evidence="2 3">2516</strain>
    </source>
</reference>
<dbReference type="PROSITE" id="PS51186">
    <property type="entry name" value="GNAT"/>
    <property type="match status" value="1"/>
</dbReference>
<dbReference type="SUPFAM" id="SSF55729">
    <property type="entry name" value="Acyl-CoA N-acyltransferases (Nat)"/>
    <property type="match status" value="1"/>
</dbReference>
<evidence type="ECO:0000313" key="3">
    <source>
        <dbReference type="Proteomes" id="UP000091967"/>
    </source>
</evidence>
<dbReference type="AlphaFoldDB" id="A0A1B8AFS5"/>
<organism evidence="2 3">
    <name type="scientific">Fusarium poae</name>
    <dbReference type="NCBI Taxonomy" id="36050"/>
    <lineage>
        <taxon>Eukaryota</taxon>
        <taxon>Fungi</taxon>
        <taxon>Dikarya</taxon>
        <taxon>Ascomycota</taxon>
        <taxon>Pezizomycotina</taxon>
        <taxon>Sordariomycetes</taxon>
        <taxon>Hypocreomycetidae</taxon>
        <taxon>Hypocreales</taxon>
        <taxon>Nectriaceae</taxon>
        <taxon>Fusarium</taxon>
    </lineage>
</organism>
<dbReference type="PANTHER" id="PTHR42791:SF1">
    <property type="entry name" value="N-ACETYLTRANSFERASE DOMAIN-CONTAINING PROTEIN"/>
    <property type="match status" value="1"/>
</dbReference>
<keyword evidence="3" id="KW-1185">Reference proteome</keyword>
<evidence type="ECO:0000259" key="1">
    <source>
        <dbReference type="PROSITE" id="PS51186"/>
    </source>
</evidence>
<dbReference type="Proteomes" id="UP000091967">
    <property type="component" value="Unassembled WGS sequence"/>
</dbReference>
<dbReference type="InterPro" id="IPR052523">
    <property type="entry name" value="Trichothecene_AcTrans"/>
</dbReference>
<accession>A0A1B8AFS5</accession>